<keyword evidence="2" id="KW-0732">Signal</keyword>
<evidence type="ECO:0000256" key="1">
    <source>
        <dbReference type="SAM" id="MobiDB-lite"/>
    </source>
</evidence>
<reference evidence="3" key="2">
    <citation type="submission" date="2023-01" db="EMBL/GenBank/DDBJ databases">
        <title>Draft genome sequence of Sneathiella chinensis strain NBRC 103408.</title>
        <authorList>
            <person name="Sun Q."/>
            <person name="Mori K."/>
        </authorList>
    </citation>
    <scope>NUCLEOTIDE SEQUENCE</scope>
    <source>
        <strain evidence="3">NBRC 103408</strain>
    </source>
</reference>
<accession>A0ABQ5U8L3</accession>
<feature type="chain" id="PRO_5047243878" evidence="2">
    <location>
        <begin position="21"/>
        <end position="923"/>
    </location>
</feature>
<protein>
    <submittedName>
        <fullName evidence="3">Uncharacterized protein</fullName>
    </submittedName>
</protein>
<reference evidence="3" key="1">
    <citation type="journal article" date="2014" name="Int. J. Syst. Evol. Microbiol.">
        <title>Complete genome of a new Firmicutes species belonging to the dominant human colonic microbiota ('Ruminococcus bicirculans') reveals two chromosomes and a selective capacity to utilize plant glucans.</title>
        <authorList>
            <consortium name="NISC Comparative Sequencing Program"/>
            <person name="Wegmann U."/>
            <person name="Louis P."/>
            <person name="Goesmann A."/>
            <person name="Henrissat B."/>
            <person name="Duncan S.H."/>
            <person name="Flint H.J."/>
        </authorList>
    </citation>
    <scope>NUCLEOTIDE SEQUENCE</scope>
    <source>
        <strain evidence="3">NBRC 103408</strain>
    </source>
</reference>
<feature type="signal peptide" evidence="2">
    <location>
        <begin position="1"/>
        <end position="20"/>
    </location>
</feature>
<dbReference type="EMBL" id="BSNF01000008">
    <property type="protein sequence ID" value="GLQ07599.1"/>
    <property type="molecule type" value="Genomic_DNA"/>
</dbReference>
<feature type="region of interest" description="Disordered" evidence="1">
    <location>
        <begin position="875"/>
        <end position="895"/>
    </location>
</feature>
<organism evidence="3 4">
    <name type="scientific">Sneathiella chinensis</name>
    <dbReference type="NCBI Taxonomy" id="349750"/>
    <lineage>
        <taxon>Bacteria</taxon>
        <taxon>Pseudomonadati</taxon>
        <taxon>Pseudomonadota</taxon>
        <taxon>Alphaproteobacteria</taxon>
        <taxon>Sneathiellales</taxon>
        <taxon>Sneathiellaceae</taxon>
        <taxon>Sneathiella</taxon>
    </lineage>
</organism>
<evidence type="ECO:0000313" key="4">
    <source>
        <dbReference type="Proteomes" id="UP001161409"/>
    </source>
</evidence>
<name>A0ABQ5U8L3_9PROT</name>
<keyword evidence="4" id="KW-1185">Reference proteome</keyword>
<sequence>MTKVLADAGLLSLSALPLQAGADAALPAGTHLRWHLSPELGFPHAGFRVRRRPAPTWPWKKSEAFRALITRHNVATSAAGVHLSNHPLRIEQATVTSDFGLRSEQGRPMRFVYEQREREDPVFQPWVRFAVILEGGSKALAAMVRMRGFTRRGDSTVEVASVRKSFRRLAPVVYRGALRRAIFISAAELQSVSLQIGRGLVVREILYCTADHLHQQRDWEDLAILPPLCREGTADVVAPDDLRQMAFERLRNMRPLKRPADPAAPGTGRSLSMRDHMLFEKAVLRQAEKLADSQTKAFRQEIEERIPPGQILLNDVEAEPLRNEDGREGEIGFPFYGLLQAGAFESHISALLGLGYRDEDSAEGGVWDYGVDAVVSSMWLYISQLTPAMREAMNLVRLPPQLVAHGPNAKVWGAVPKGFRRVFACALDQKAGRPASVPVPGVRAQAIDDPTGNPVQAAVAVTVLPNSHAVRPLLWRKDGRAVHPLSPTDPVSGLLVPTLQNGQLHLSARDASLTDYGNKRYQAANMDIFGRASAIATTTCRVEDEVPPPAPASLELVLGDPSAGNEKHFPKAQSRFRWTNAMAAAAPDLRYLHIYWRSGYAEAEEIMAARDGHLRIDWPLPQGQRVERDAEGLTLINDLPLDTARDGYRRQVSALCLAEDQAGNLSVPSQAVQAILVDEIKPTPPKQPDDVQWSTWPDAVGEVRWRCRWTLPDGASAARISSASETRLLNLAGVDKQTHYRLPDADRAEALKQLAITLPQAFVPEALGYPETVTWHDVVMKAGSRDFRVVVTEFIGATGQKAPWPDSPEYFSVIRARSLEPLPVPSLTVDMTNRQASILPASNGRGTVEIYAIHSPADIARIPFQAPIGTMEVSQLSSLSHQPAPNPDPDPNAAPRWVGYLARLAHPDGRHSDYSPPVWREIR</sequence>
<proteinExistence type="predicted"/>
<evidence type="ECO:0000256" key="2">
    <source>
        <dbReference type="SAM" id="SignalP"/>
    </source>
</evidence>
<dbReference type="RefSeq" id="WP_169561664.1">
    <property type="nucleotide sequence ID" value="NZ_BSNF01000008.1"/>
</dbReference>
<gene>
    <name evidence="3" type="ORF">GCM10007924_28200</name>
</gene>
<dbReference type="Proteomes" id="UP001161409">
    <property type="component" value="Unassembled WGS sequence"/>
</dbReference>
<evidence type="ECO:0000313" key="3">
    <source>
        <dbReference type="EMBL" id="GLQ07599.1"/>
    </source>
</evidence>
<comment type="caution">
    <text evidence="3">The sequence shown here is derived from an EMBL/GenBank/DDBJ whole genome shotgun (WGS) entry which is preliminary data.</text>
</comment>